<proteinExistence type="predicted"/>
<reference evidence="3 4" key="1">
    <citation type="journal article" date="2019" name="Emerg. Microbes Infect.">
        <title>Comprehensive subspecies identification of 175 nontuberculous mycobacteria species based on 7547 genomic profiles.</title>
        <authorList>
            <person name="Matsumoto Y."/>
            <person name="Kinjo T."/>
            <person name="Motooka D."/>
            <person name="Nabeya D."/>
            <person name="Jung N."/>
            <person name="Uechi K."/>
            <person name="Horii T."/>
            <person name="Iida T."/>
            <person name="Fujita J."/>
            <person name="Nakamura S."/>
        </authorList>
    </citation>
    <scope>NUCLEOTIDE SEQUENCE [LARGE SCALE GENOMIC DNA]</scope>
    <source>
        <strain evidence="3 4">JCM 17783</strain>
    </source>
</reference>
<keyword evidence="4" id="KW-1185">Reference proteome</keyword>
<name>A0A7I7QGM2_9MYCO</name>
<gene>
    <name evidence="3" type="ORF">MSTO_56700</name>
</gene>
<dbReference type="RefSeq" id="WP_163793678.1">
    <property type="nucleotide sequence ID" value="NZ_AP022587.1"/>
</dbReference>
<sequence>MRRKLFMLTGVVATAVLIAGCSSGKSGSSQTPSSSSSVTQTGSAAQAPDASTCLDISFAKDSLMLSTKREDARKNADILEKYNPPDNVKAAIEHFVNTVGAAPGDPDREANDHLIANWLKQMCPNVNTY</sequence>
<protein>
    <recommendedName>
        <fullName evidence="5">DUF732 domain-containing protein</fullName>
    </recommendedName>
</protein>
<dbReference type="KEGG" id="msto:MSTO_56700"/>
<evidence type="ECO:0000256" key="2">
    <source>
        <dbReference type="SAM" id="SignalP"/>
    </source>
</evidence>
<feature type="region of interest" description="Disordered" evidence="1">
    <location>
        <begin position="24"/>
        <end position="49"/>
    </location>
</feature>
<evidence type="ECO:0008006" key="5">
    <source>
        <dbReference type="Google" id="ProtNLM"/>
    </source>
</evidence>
<dbReference type="AlphaFoldDB" id="A0A7I7QGM2"/>
<dbReference type="EMBL" id="AP022587">
    <property type="protein sequence ID" value="BBY25465.1"/>
    <property type="molecule type" value="Genomic_DNA"/>
</dbReference>
<accession>A0A7I7QGM2</accession>
<evidence type="ECO:0000256" key="1">
    <source>
        <dbReference type="SAM" id="MobiDB-lite"/>
    </source>
</evidence>
<organism evidence="3 4">
    <name type="scientific">Mycobacterium stomatepiae</name>
    <dbReference type="NCBI Taxonomy" id="470076"/>
    <lineage>
        <taxon>Bacteria</taxon>
        <taxon>Bacillati</taxon>
        <taxon>Actinomycetota</taxon>
        <taxon>Actinomycetes</taxon>
        <taxon>Mycobacteriales</taxon>
        <taxon>Mycobacteriaceae</taxon>
        <taxon>Mycobacterium</taxon>
        <taxon>Mycobacterium simiae complex</taxon>
    </lineage>
</organism>
<feature type="compositionally biased region" description="Low complexity" evidence="1">
    <location>
        <begin position="24"/>
        <end position="47"/>
    </location>
</feature>
<feature type="chain" id="PRO_5038992036" description="DUF732 domain-containing protein" evidence="2">
    <location>
        <begin position="20"/>
        <end position="129"/>
    </location>
</feature>
<dbReference type="Proteomes" id="UP000467130">
    <property type="component" value="Chromosome"/>
</dbReference>
<keyword evidence="2" id="KW-0732">Signal</keyword>
<feature type="signal peptide" evidence="2">
    <location>
        <begin position="1"/>
        <end position="19"/>
    </location>
</feature>
<dbReference type="PROSITE" id="PS51257">
    <property type="entry name" value="PROKAR_LIPOPROTEIN"/>
    <property type="match status" value="1"/>
</dbReference>
<evidence type="ECO:0000313" key="3">
    <source>
        <dbReference type="EMBL" id="BBY25465.1"/>
    </source>
</evidence>
<evidence type="ECO:0000313" key="4">
    <source>
        <dbReference type="Proteomes" id="UP000467130"/>
    </source>
</evidence>